<evidence type="ECO:0000313" key="2">
    <source>
        <dbReference type="Proteomes" id="UP001054945"/>
    </source>
</evidence>
<comment type="caution">
    <text evidence="1">The sequence shown here is derived from an EMBL/GenBank/DDBJ whole genome shotgun (WGS) entry which is preliminary data.</text>
</comment>
<proteinExistence type="predicted"/>
<sequence length="121" mass="13676">MRNYKSTFPPDIPTFRQIYAPGFPPFSTTTRHSSQITLSHRNETAFQYRFGCALCVDAKNAAVGNAVHQNSWGTKLLWWMVGKVNAITSCFIEYTTDTPCPEEASGDIQMQNFCNRAFRGI</sequence>
<dbReference type="AlphaFoldDB" id="A0AAV4Y9V0"/>
<dbReference type="EMBL" id="BPLR01019022">
    <property type="protein sequence ID" value="GIZ04002.1"/>
    <property type="molecule type" value="Genomic_DNA"/>
</dbReference>
<name>A0AAV4Y9V0_CAEEX</name>
<reference evidence="1 2" key="1">
    <citation type="submission" date="2021-06" db="EMBL/GenBank/DDBJ databases">
        <title>Caerostris extrusa draft genome.</title>
        <authorList>
            <person name="Kono N."/>
            <person name="Arakawa K."/>
        </authorList>
    </citation>
    <scope>NUCLEOTIDE SEQUENCE [LARGE SCALE GENOMIC DNA]</scope>
</reference>
<organism evidence="1 2">
    <name type="scientific">Caerostris extrusa</name>
    <name type="common">Bark spider</name>
    <name type="synonym">Caerostris bankana</name>
    <dbReference type="NCBI Taxonomy" id="172846"/>
    <lineage>
        <taxon>Eukaryota</taxon>
        <taxon>Metazoa</taxon>
        <taxon>Ecdysozoa</taxon>
        <taxon>Arthropoda</taxon>
        <taxon>Chelicerata</taxon>
        <taxon>Arachnida</taxon>
        <taxon>Araneae</taxon>
        <taxon>Araneomorphae</taxon>
        <taxon>Entelegynae</taxon>
        <taxon>Araneoidea</taxon>
        <taxon>Araneidae</taxon>
        <taxon>Caerostris</taxon>
    </lineage>
</organism>
<protein>
    <submittedName>
        <fullName evidence="1">Uncharacterized protein</fullName>
    </submittedName>
</protein>
<dbReference type="Proteomes" id="UP001054945">
    <property type="component" value="Unassembled WGS sequence"/>
</dbReference>
<keyword evidence="2" id="KW-1185">Reference proteome</keyword>
<gene>
    <name evidence="1" type="ORF">CEXT_456691</name>
</gene>
<accession>A0AAV4Y9V0</accession>
<evidence type="ECO:0000313" key="1">
    <source>
        <dbReference type="EMBL" id="GIZ04002.1"/>
    </source>
</evidence>